<accession>A0A7H8N824</accession>
<feature type="compositionally biased region" description="Low complexity" evidence="1">
    <location>
        <begin position="16"/>
        <end position="29"/>
    </location>
</feature>
<feature type="compositionally biased region" description="Polar residues" evidence="1">
    <location>
        <begin position="1"/>
        <end position="15"/>
    </location>
</feature>
<dbReference type="Pfam" id="PF12680">
    <property type="entry name" value="SnoaL_2"/>
    <property type="match status" value="1"/>
</dbReference>
<organism evidence="3 4">
    <name type="scientific">Streptomyces buecherae</name>
    <dbReference type="NCBI Taxonomy" id="2763006"/>
    <lineage>
        <taxon>Bacteria</taxon>
        <taxon>Bacillati</taxon>
        <taxon>Actinomycetota</taxon>
        <taxon>Actinomycetes</taxon>
        <taxon>Kitasatosporales</taxon>
        <taxon>Streptomycetaceae</taxon>
        <taxon>Streptomyces</taxon>
    </lineage>
</organism>
<keyword evidence="4" id="KW-1185">Reference proteome</keyword>
<dbReference type="Gene3D" id="3.10.450.50">
    <property type="match status" value="1"/>
</dbReference>
<name>A0A7H8N824_9ACTN</name>
<sequence length="183" mass="19341">MTTKTNTANRAGNTDTAPAATTTTTPAPAVGSASAVERAAETERTRAVVTEYLRRVADPEQGPEEIAAMYAEEVEWQIAPNPAVPWIRPRSTRADVVGHWVELAEHTVPEAGGATIDAFLVDGADAVLTGHLHGTVRATGKTFHSPFALRLTVANGEIVRHHIYEDSLGIAAACTPDQVEPAA</sequence>
<feature type="domain" description="SnoaL-like" evidence="2">
    <location>
        <begin position="50"/>
        <end position="161"/>
    </location>
</feature>
<dbReference type="InterPro" id="IPR032710">
    <property type="entry name" value="NTF2-like_dom_sf"/>
</dbReference>
<proteinExistence type="predicted"/>
<evidence type="ECO:0000259" key="2">
    <source>
        <dbReference type="Pfam" id="PF12680"/>
    </source>
</evidence>
<gene>
    <name evidence="3" type="ORF">HUT08_15520</name>
</gene>
<dbReference type="AlphaFoldDB" id="A0A7H8N824"/>
<dbReference type="InterPro" id="IPR037401">
    <property type="entry name" value="SnoaL-like"/>
</dbReference>
<dbReference type="Proteomes" id="UP000509303">
    <property type="component" value="Chromosome"/>
</dbReference>
<feature type="region of interest" description="Disordered" evidence="1">
    <location>
        <begin position="1"/>
        <end position="42"/>
    </location>
</feature>
<evidence type="ECO:0000256" key="1">
    <source>
        <dbReference type="SAM" id="MobiDB-lite"/>
    </source>
</evidence>
<dbReference type="SUPFAM" id="SSF54427">
    <property type="entry name" value="NTF2-like"/>
    <property type="match status" value="1"/>
</dbReference>
<protein>
    <submittedName>
        <fullName evidence="3">Nuclear transport factor 2 family protein</fullName>
    </submittedName>
</protein>
<dbReference type="EMBL" id="CP054929">
    <property type="protein sequence ID" value="QKW50710.1"/>
    <property type="molecule type" value="Genomic_DNA"/>
</dbReference>
<evidence type="ECO:0000313" key="3">
    <source>
        <dbReference type="EMBL" id="QKW50710.1"/>
    </source>
</evidence>
<evidence type="ECO:0000313" key="4">
    <source>
        <dbReference type="Proteomes" id="UP000509303"/>
    </source>
</evidence>
<reference evidence="3 4" key="1">
    <citation type="submission" date="2020-06" db="EMBL/GenBank/DDBJ databases">
        <title>Genome mining for natural products.</title>
        <authorList>
            <person name="Zhang B."/>
            <person name="Shi J."/>
            <person name="Ge H."/>
        </authorList>
    </citation>
    <scope>NUCLEOTIDE SEQUENCE [LARGE SCALE GENOMIC DNA]</scope>
    <source>
        <strain evidence="3 4">NA00687</strain>
    </source>
</reference>
<dbReference type="RefSeq" id="WP_176162443.1">
    <property type="nucleotide sequence ID" value="NZ_CP054929.1"/>
</dbReference>